<feature type="domain" description="CDC20/Fizzy WD40" evidence="9">
    <location>
        <begin position="124"/>
        <end position="421"/>
    </location>
</feature>
<dbReference type="SUPFAM" id="SSF50978">
    <property type="entry name" value="WD40 repeat-like"/>
    <property type="match status" value="1"/>
</dbReference>
<dbReference type="GO" id="GO:0051301">
    <property type="term" value="P:cell division"/>
    <property type="evidence" value="ECO:0007669"/>
    <property type="project" value="UniProtKB-KW"/>
</dbReference>
<proteinExistence type="inferred from homology"/>
<feature type="repeat" description="WD" evidence="7">
    <location>
        <begin position="390"/>
        <end position="423"/>
    </location>
</feature>
<evidence type="ECO:0000256" key="7">
    <source>
        <dbReference type="PROSITE-ProRule" id="PRU00221"/>
    </source>
</evidence>
<feature type="repeat" description="WD" evidence="7">
    <location>
        <begin position="170"/>
        <end position="211"/>
    </location>
</feature>
<gene>
    <name evidence="10" type="ORF">DVH24_000837</name>
</gene>
<keyword evidence="5" id="KW-0498">Mitosis</keyword>
<evidence type="ECO:0000256" key="2">
    <source>
        <dbReference type="ARBA" id="ARBA00022574"/>
    </source>
</evidence>
<dbReference type="PROSITE" id="PS00678">
    <property type="entry name" value="WD_REPEATS_1"/>
    <property type="match status" value="1"/>
</dbReference>
<keyword evidence="6" id="KW-0131">Cell cycle</keyword>
<evidence type="ECO:0000259" key="9">
    <source>
        <dbReference type="Pfam" id="PF24807"/>
    </source>
</evidence>
<dbReference type="InterPro" id="IPR019775">
    <property type="entry name" value="WD40_repeat_CS"/>
</dbReference>
<dbReference type="Pfam" id="PF24807">
    <property type="entry name" value="WD40_CDC20-Fz"/>
    <property type="match status" value="1"/>
</dbReference>
<dbReference type="GO" id="GO:0031145">
    <property type="term" value="P:anaphase-promoting complex-dependent catabolic process"/>
    <property type="evidence" value="ECO:0007669"/>
    <property type="project" value="TreeGrafter"/>
</dbReference>
<dbReference type="STRING" id="3750.A0A498K4L8"/>
<dbReference type="CDD" id="cd00200">
    <property type="entry name" value="WD40"/>
    <property type="match status" value="1"/>
</dbReference>
<keyword evidence="3" id="KW-0132">Cell division</keyword>
<evidence type="ECO:0000256" key="5">
    <source>
        <dbReference type="ARBA" id="ARBA00022776"/>
    </source>
</evidence>
<keyword evidence="11" id="KW-1185">Reference proteome</keyword>
<dbReference type="InterPro" id="IPR001680">
    <property type="entry name" value="WD40_rpt"/>
</dbReference>
<dbReference type="PANTHER" id="PTHR19918">
    <property type="entry name" value="CELL DIVISION CYCLE 20 CDC20 FIZZY -RELATED"/>
    <property type="match status" value="1"/>
</dbReference>
<dbReference type="AlphaFoldDB" id="A0A498K4L8"/>
<reference evidence="10 11" key="1">
    <citation type="submission" date="2018-10" db="EMBL/GenBank/DDBJ databases">
        <title>A high-quality apple genome assembly.</title>
        <authorList>
            <person name="Hu J."/>
        </authorList>
    </citation>
    <scope>NUCLEOTIDE SEQUENCE [LARGE SCALE GENOMIC DNA]</scope>
    <source>
        <strain evidence="11">cv. HFTH1</strain>
        <tissue evidence="10">Young leaf</tissue>
    </source>
</reference>
<dbReference type="Gene3D" id="2.130.10.10">
    <property type="entry name" value="YVTN repeat-like/Quinoprotein amine dehydrogenase"/>
    <property type="match status" value="1"/>
</dbReference>
<dbReference type="PROSITE" id="PS50082">
    <property type="entry name" value="WD_REPEATS_2"/>
    <property type="match status" value="3"/>
</dbReference>
<protein>
    <recommendedName>
        <fullName evidence="9">CDC20/Fizzy WD40 domain-containing protein</fullName>
    </recommendedName>
</protein>
<evidence type="ECO:0000313" key="11">
    <source>
        <dbReference type="Proteomes" id="UP000290289"/>
    </source>
</evidence>
<name>A0A498K4L8_MALDO</name>
<feature type="region of interest" description="Disordered" evidence="8">
    <location>
        <begin position="93"/>
        <end position="123"/>
    </location>
</feature>
<accession>A0A498K4L8</accession>
<dbReference type="SMART" id="SM00320">
    <property type="entry name" value="WD40"/>
    <property type="match status" value="7"/>
</dbReference>
<keyword evidence="2 7" id="KW-0853">WD repeat</keyword>
<evidence type="ECO:0000256" key="4">
    <source>
        <dbReference type="ARBA" id="ARBA00022737"/>
    </source>
</evidence>
<dbReference type="GO" id="GO:1990757">
    <property type="term" value="F:ubiquitin ligase activator activity"/>
    <property type="evidence" value="ECO:0007669"/>
    <property type="project" value="TreeGrafter"/>
</dbReference>
<dbReference type="PANTHER" id="PTHR19918:SF56">
    <property type="entry name" value="ANAPHASE-PROMOTING COMPLEX SUBUNIT 4-LIKE WD40 DOMAIN-CONTAINING PROTEIN"/>
    <property type="match status" value="1"/>
</dbReference>
<dbReference type="InterPro" id="IPR056150">
    <property type="entry name" value="WD40_CDC20-Fz"/>
</dbReference>
<dbReference type="InterPro" id="IPR036322">
    <property type="entry name" value="WD40_repeat_dom_sf"/>
</dbReference>
<sequence length="617" mass="69106">MDSSRKIKYRSPLQEQFLPRKRNRENLDRFIPNRAAMDLDYANYMVTGGRKGKENSVVSSPSSEAYRKLLDETFNMNRPRILTFKEKPPTPVEAIPRRLLSPPPHNAKSAKPRRQIPQGSERTLDAPGIVDDFYLNVLDWSSNNVLAIALGNTVYLWSASDASVEELVTVDDEFGPVTSISWAPDGQHVAVGLNNSNVQLWDSISVKLLRVLRDGHQQRVCSLAWNKHILTTGGGDSRIIDNDLRVRSHIVETYIGHHQEVCGLKWSASGQQLASGGNDNLLFIWDRSATSSTSSHQWLHRLQNHSAAVKALAWCPFQGNLLASGGGEGDQCIKFWNAHTGSCLNSVETGSQVCGLVWSKNERELLSSHGFSQNHLVLWKYPSMVRMAELSGHTSRILFMTQSPDGCAVATAAADETLRFWNVFGIPECKPGMLFATGFYEEVYAEELFCRMSRMLDGEVMGLLLQVISIVRARAVWLDYVLAWCTTGPVISEALASTFPMIVLNPYTRCVQPDVDKIWAERPTLGRAMQEGEDIHMKIRNGGHFCVSESEYMIPFASMNPREAAFIYKDLDLGINHNGKASYSEGRVYGTRILFTRQIKFQNLAPKDDTKHAINPE</sequence>
<dbReference type="UniPathway" id="UPA00143"/>
<organism evidence="10 11">
    <name type="scientific">Malus domestica</name>
    <name type="common">Apple</name>
    <name type="synonym">Pyrus malus</name>
    <dbReference type="NCBI Taxonomy" id="3750"/>
    <lineage>
        <taxon>Eukaryota</taxon>
        <taxon>Viridiplantae</taxon>
        <taxon>Streptophyta</taxon>
        <taxon>Embryophyta</taxon>
        <taxon>Tracheophyta</taxon>
        <taxon>Spermatophyta</taxon>
        <taxon>Magnoliopsida</taxon>
        <taxon>eudicotyledons</taxon>
        <taxon>Gunneridae</taxon>
        <taxon>Pentapetalae</taxon>
        <taxon>rosids</taxon>
        <taxon>fabids</taxon>
        <taxon>Rosales</taxon>
        <taxon>Rosaceae</taxon>
        <taxon>Amygdaloideae</taxon>
        <taxon>Maleae</taxon>
        <taxon>Malus</taxon>
    </lineage>
</organism>
<keyword evidence="4" id="KW-0677">Repeat</keyword>
<dbReference type="Proteomes" id="UP000290289">
    <property type="component" value="Chromosome 4"/>
</dbReference>
<evidence type="ECO:0000313" key="10">
    <source>
        <dbReference type="EMBL" id="RXI00603.1"/>
    </source>
</evidence>
<dbReference type="PROSITE" id="PS50294">
    <property type="entry name" value="WD_REPEATS_REGION"/>
    <property type="match status" value="3"/>
</dbReference>
<dbReference type="EMBL" id="RDQH01000330">
    <property type="protein sequence ID" value="RXI00603.1"/>
    <property type="molecule type" value="Genomic_DNA"/>
</dbReference>
<dbReference type="GO" id="GO:0010997">
    <property type="term" value="F:anaphase-promoting complex binding"/>
    <property type="evidence" value="ECO:0007669"/>
    <property type="project" value="InterPro"/>
</dbReference>
<comment type="similarity">
    <text evidence="1">Belongs to the WD repeat CDC20/Fizzy family.</text>
</comment>
<dbReference type="GO" id="GO:1905786">
    <property type="term" value="P:positive regulation of anaphase-promoting complex-dependent catabolic process"/>
    <property type="evidence" value="ECO:0007669"/>
    <property type="project" value="TreeGrafter"/>
</dbReference>
<dbReference type="InterPro" id="IPR015943">
    <property type="entry name" value="WD40/YVTN_repeat-like_dom_sf"/>
</dbReference>
<evidence type="ECO:0000256" key="3">
    <source>
        <dbReference type="ARBA" id="ARBA00022618"/>
    </source>
</evidence>
<dbReference type="InterPro" id="IPR033010">
    <property type="entry name" value="Cdc20/Fizzy"/>
</dbReference>
<evidence type="ECO:0000256" key="1">
    <source>
        <dbReference type="ARBA" id="ARBA00006445"/>
    </source>
</evidence>
<evidence type="ECO:0000256" key="8">
    <source>
        <dbReference type="SAM" id="MobiDB-lite"/>
    </source>
</evidence>
<dbReference type="GO" id="GO:0016567">
    <property type="term" value="P:protein ubiquitination"/>
    <property type="evidence" value="ECO:0007669"/>
    <property type="project" value="UniProtKB-UniPathway"/>
</dbReference>
<dbReference type="GO" id="GO:0005680">
    <property type="term" value="C:anaphase-promoting complex"/>
    <property type="evidence" value="ECO:0007669"/>
    <property type="project" value="TreeGrafter"/>
</dbReference>
<feature type="repeat" description="WD" evidence="7">
    <location>
        <begin position="254"/>
        <end position="295"/>
    </location>
</feature>
<comment type="caution">
    <text evidence="10">The sequence shown here is derived from an EMBL/GenBank/DDBJ whole genome shotgun (WGS) entry which is preliminary data.</text>
</comment>
<evidence type="ECO:0000256" key="6">
    <source>
        <dbReference type="ARBA" id="ARBA00023306"/>
    </source>
</evidence>